<dbReference type="EMBL" id="JAUTBF010000001">
    <property type="protein sequence ID" value="MDQ1122420.1"/>
    <property type="molecule type" value="Genomic_DNA"/>
</dbReference>
<keyword evidence="5" id="KW-1185">Reference proteome</keyword>
<evidence type="ECO:0000313" key="2">
    <source>
        <dbReference type="EMBL" id="MDQ1122079.1"/>
    </source>
</evidence>
<evidence type="ECO:0000313" key="4">
    <source>
        <dbReference type="EMBL" id="MDQ1124477.1"/>
    </source>
</evidence>
<dbReference type="Pfam" id="PF01527">
    <property type="entry name" value="HTH_Tnp_1"/>
    <property type="match status" value="1"/>
</dbReference>
<protein>
    <submittedName>
        <fullName evidence="4">Transposase</fullName>
    </submittedName>
</protein>
<reference evidence="4 5" key="1">
    <citation type="submission" date="2023-07" db="EMBL/GenBank/DDBJ databases">
        <title>Functional and genomic diversity of the sorghum phyllosphere microbiome.</title>
        <authorList>
            <person name="Shade A."/>
        </authorList>
    </citation>
    <scope>NUCLEOTIDE SEQUENCE [LARGE SCALE GENOMIC DNA]</scope>
    <source>
        <strain evidence="4 5">SORGH_AS_1207</strain>
    </source>
</reference>
<sequence length="105" mass="11809">MPKPYPKEFRDDVVRVAENREPGVTIERIAADFGVHPMTLTKWLARSRAEKTAADTGAPSPTNRDAEVRELRARNRLLEQEVEVLRRATAYLSQAHLPGKGSTRS</sequence>
<accession>A0ABU0TXT8</accession>
<dbReference type="Proteomes" id="UP001226691">
    <property type="component" value="Unassembled WGS sequence"/>
</dbReference>
<name>A0ABU0TXT8_MICTR</name>
<dbReference type="EMBL" id="JAUTBF010000001">
    <property type="protein sequence ID" value="MDQ1122079.1"/>
    <property type="molecule type" value="Genomic_DNA"/>
</dbReference>
<comment type="caution">
    <text evidence="4">The sequence shown here is derived from an EMBL/GenBank/DDBJ whole genome shotgun (WGS) entry which is preliminary data.</text>
</comment>
<organism evidence="4 5">
    <name type="scientific">Microbacterium trichothecenolyticum</name>
    <name type="common">Aureobacterium trichothecenolyticum</name>
    <dbReference type="NCBI Taxonomy" id="69370"/>
    <lineage>
        <taxon>Bacteria</taxon>
        <taxon>Bacillati</taxon>
        <taxon>Actinomycetota</taxon>
        <taxon>Actinomycetes</taxon>
        <taxon>Micrococcales</taxon>
        <taxon>Microbacteriaceae</taxon>
        <taxon>Microbacterium</taxon>
    </lineage>
</organism>
<evidence type="ECO:0000256" key="1">
    <source>
        <dbReference type="SAM" id="MobiDB-lite"/>
    </source>
</evidence>
<proteinExistence type="predicted"/>
<dbReference type="InterPro" id="IPR002514">
    <property type="entry name" value="Transposase_8"/>
</dbReference>
<evidence type="ECO:0000313" key="3">
    <source>
        <dbReference type="EMBL" id="MDQ1122420.1"/>
    </source>
</evidence>
<dbReference type="SUPFAM" id="SSF46689">
    <property type="entry name" value="Homeodomain-like"/>
    <property type="match status" value="1"/>
</dbReference>
<gene>
    <name evidence="2" type="ORF">QE412_000652</name>
    <name evidence="3" type="ORF">QE412_000993</name>
    <name evidence="4" type="ORF">QE412_003050</name>
</gene>
<evidence type="ECO:0000313" key="5">
    <source>
        <dbReference type="Proteomes" id="UP001226691"/>
    </source>
</evidence>
<dbReference type="InterPro" id="IPR009057">
    <property type="entry name" value="Homeodomain-like_sf"/>
</dbReference>
<feature type="region of interest" description="Disordered" evidence="1">
    <location>
        <begin position="47"/>
        <end position="68"/>
    </location>
</feature>
<dbReference type="Gene3D" id="1.10.10.60">
    <property type="entry name" value="Homeodomain-like"/>
    <property type="match status" value="1"/>
</dbReference>
<dbReference type="EMBL" id="JAUTBF010000001">
    <property type="protein sequence ID" value="MDQ1124477.1"/>
    <property type="molecule type" value="Genomic_DNA"/>
</dbReference>